<dbReference type="Pfam" id="PF01822">
    <property type="entry name" value="WSC"/>
    <property type="match status" value="1"/>
</dbReference>
<sequence length="937" mass="100340">MGLLTTLAVISPWLTPLVKASCYTSDITLVGCYVDTPSRILAGAQIDGTAVNSPQYCGNQCGTLGYKYSGVEDGTINVYSISNPSSTPHLNSRIPNCGVEPLCLNDICNIALDAQSRAAALIREMTLAEKISNVGSNSPGAGRLGLPHYSWWWEGLHGAVPRYAYPPAEWSSTTCFPSPIGLGATFNEAIINQIGRVTGLEGRAYYNNGSYGLSVFDPNINPFRDPRWGRGQETPGEDVLRIQNYVVAMVTGMQGGIDQDEMLLMSTCKHYAAYDIEYNRTSLDVNPTQQDLAEYYTPGFKSCVRDAQVAGVMCSYNSVDGVPACANEFLLQTVLRDTFNFSRPWNWVVSDCDAVDNIDSTHNYVAEGAEAAAVALNAGTDCDCGGTYNNLNDAIAQNLTTEAALDQALLRLFSGLVQTGYFNDAEYGALGWSDVNTPASQQLAYESAVESLVLLKNDGTLPWTNTSSKIAIIGPWGTDNTLLLGNYVGKPPFNMSIVQAFQAKRSGVTYNTALGNVNSDNIGGFAAAISTAKAADLIIYAGGVDRNVEGEGNDREIITWPGAQLTLISELASLGKPLVVLQGGGGQVDDSTLLNNKTVNALVWVGYPGQAGAEAIYDVITGARSPAGRLPVTQYPGSYINEVEMIDMTLRPSSTNPGRTYRWYDKAVIPFGYGLHFTDFSVSWLSTPPSTFNIQTLIAQKGPLDIAPLTNVTVSIQNSGKATSDFVGLVFISTTNAGPSPYPIKTLASYGRAFNVTGGATVELELALQLRNVARTDTNGETWLYPGTYTLTLDFNEQHPFNFTMTGQAAVIDSFPLAEAKETAFETVGCFTDNIYQSGIGRALTGSQPSQGATLSPQICVDVCAGHGFAFAGVEYGTQCFCGHSIASTSSIVTTSQCNTPCRNNPAENCGGTYRIEIFNSTLATNIEPQGYAPRRR</sequence>
<keyword evidence="8" id="KW-0326">Glycosidase</keyword>
<comment type="similarity">
    <text evidence="2">Belongs to the glycosyl hydrolase 3 family.</text>
</comment>
<dbReference type="Gene3D" id="3.40.50.1700">
    <property type="entry name" value="Glycoside hydrolase family 3 C-terminal domain"/>
    <property type="match status" value="1"/>
</dbReference>
<dbReference type="GO" id="GO:0046556">
    <property type="term" value="F:alpha-L-arabinofuranosidase activity"/>
    <property type="evidence" value="ECO:0007669"/>
    <property type="project" value="TreeGrafter"/>
</dbReference>
<dbReference type="SUPFAM" id="SSF51445">
    <property type="entry name" value="(Trans)glycosidases"/>
    <property type="match status" value="1"/>
</dbReference>
<dbReference type="Pfam" id="PF00933">
    <property type="entry name" value="Glyco_hydro_3"/>
    <property type="match status" value="1"/>
</dbReference>
<evidence type="ECO:0000256" key="6">
    <source>
        <dbReference type="ARBA" id="ARBA00023180"/>
    </source>
</evidence>
<dbReference type="Gene3D" id="3.20.20.300">
    <property type="entry name" value="Glycoside hydrolase, family 3, N-terminal domain"/>
    <property type="match status" value="1"/>
</dbReference>
<keyword evidence="15" id="KW-1185">Reference proteome</keyword>
<dbReference type="Gene3D" id="2.60.40.10">
    <property type="entry name" value="Immunoglobulins"/>
    <property type="match status" value="1"/>
</dbReference>
<keyword evidence="6" id="KW-0325">Glycoprotein</keyword>
<dbReference type="Pfam" id="PF01915">
    <property type="entry name" value="Glyco_hydro_3_C"/>
    <property type="match status" value="1"/>
</dbReference>
<feature type="chain" id="PRO_5040330755" description="xylan 1,4-beta-xylosidase" evidence="12">
    <location>
        <begin position="21"/>
        <end position="937"/>
    </location>
</feature>
<dbReference type="InterPro" id="IPR013783">
    <property type="entry name" value="Ig-like_fold"/>
</dbReference>
<keyword evidence="9" id="KW-0624">Polysaccharide degradation</keyword>
<dbReference type="SUPFAM" id="SSF52279">
    <property type="entry name" value="Beta-D-glucan exohydrolase, C-terminal domain"/>
    <property type="match status" value="1"/>
</dbReference>
<gene>
    <name evidence="14" type="ORF">D0Z07_9392</name>
</gene>
<comment type="catalytic activity">
    <reaction evidence="10">
        <text>Hydrolysis of (1-&gt;4)-beta-D-xylans, to remove successive D-xylose residues from the non-reducing termini.</text>
        <dbReference type="EC" id="3.2.1.37"/>
    </reaction>
</comment>
<accession>A0A9P7B1E7</accession>
<evidence type="ECO:0000256" key="12">
    <source>
        <dbReference type="SAM" id="SignalP"/>
    </source>
</evidence>
<keyword evidence="4 12" id="KW-0732">Signal</keyword>
<dbReference type="InterPro" id="IPR002889">
    <property type="entry name" value="WSC_carb-bd"/>
</dbReference>
<evidence type="ECO:0000313" key="14">
    <source>
        <dbReference type="EMBL" id="KAG0653115.1"/>
    </source>
</evidence>
<comment type="pathway">
    <text evidence="1">Glycan degradation; xylan degradation.</text>
</comment>
<dbReference type="InterPro" id="IPR036962">
    <property type="entry name" value="Glyco_hydro_3_N_sf"/>
</dbReference>
<feature type="domain" description="WSC" evidence="13">
    <location>
        <begin position="824"/>
        <end position="922"/>
    </location>
</feature>
<dbReference type="EC" id="3.2.1.37" evidence="11"/>
<dbReference type="PANTHER" id="PTHR42721">
    <property type="entry name" value="SUGAR HYDROLASE-RELATED"/>
    <property type="match status" value="1"/>
</dbReference>
<dbReference type="AlphaFoldDB" id="A0A9P7B1E7"/>
<name>A0A9P7B1E7_9HELO</name>
<dbReference type="PRINTS" id="PR00133">
    <property type="entry name" value="GLHYDRLASE3"/>
</dbReference>
<dbReference type="GO" id="GO:0045493">
    <property type="term" value="P:xylan catabolic process"/>
    <property type="evidence" value="ECO:0007669"/>
    <property type="project" value="UniProtKB-KW"/>
</dbReference>
<evidence type="ECO:0000259" key="13">
    <source>
        <dbReference type="PROSITE" id="PS51212"/>
    </source>
</evidence>
<evidence type="ECO:0000256" key="9">
    <source>
        <dbReference type="ARBA" id="ARBA00023326"/>
    </source>
</evidence>
<comment type="caution">
    <text evidence="14">The sequence shown here is derived from an EMBL/GenBank/DDBJ whole genome shotgun (WGS) entry which is preliminary data.</text>
</comment>
<dbReference type="SMART" id="SM00321">
    <property type="entry name" value="WSC"/>
    <property type="match status" value="1"/>
</dbReference>
<evidence type="ECO:0000256" key="3">
    <source>
        <dbReference type="ARBA" id="ARBA00022651"/>
    </source>
</evidence>
<evidence type="ECO:0000256" key="7">
    <source>
        <dbReference type="ARBA" id="ARBA00023277"/>
    </source>
</evidence>
<organism evidence="14 15">
    <name type="scientific">Hyphodiscus hymeniophilus</name>
    <dbReference type="NCBI Taxonomy" id="353542"/>
    <lineage>
        <taxon>Eukaryota</taxon>
        <taxon>Fungi</taxon>
        <taxon>Dikarya</taxon>
        <taxon>Ascomycota</taxon>
        <taxon>Pezizomycotina</taxon>
        <taxon>Leotiomycetes</taxon>
        <taxon>Helotiales</taxon>
        <taxon>Hyphodiscaceae</taxon>
        <taxon>Hyphodiscus</taxon>
    </lineage>
</organism>
<dbReference type="InterPro" id="IPR036881">
    <property type="entry name" value="Glyco_hydro_3_C_sf"/>
</dbReference>
<evidence type="ECO:0000256" key="10">
    <source>
        <dbReference type="ARBA" id="ARBA00024574"/>
    </source>
</evidence>
<evidence type="ECO:0000256" key="2">
    <source>
        <dbReference type="ARBA" id="ARBA00005336"/>
    </source>
</evidence>
<evidence type="ECO:0000256" key="11">
    <source>
        <dbReference type="ARBA" id="ARBA00026107"/>
    </source>
</evidence>
<dbReference type="PANTHER" id="PTHR42721:SF3">
    <property type="entry name" value="BETA-D-XYLOSIDASE 5-RELATED"/>
    <property type="match status" value="1"/>
</dbReference>
<keyword evidence="5" id="KW-0378">Hydrolase</keyword>
<keyword evidence="7" id="KW-0119">Carbohydrate metabolism</keyword>
<evidence type="ECO:0000313" key="15">
    <source>
        <dbReference type="Proteomes" id="UP000785200"/>
    </source>
</evidence>
<evidence type="ECO:0000256" key="4">
    <source>
        <dbReference type="ARBA" id="ARBA00022729"/>
    </source>
</evidence>
<protein>
    <recommendedName>
        <fullName evidence="11">xylan 1,4-beta-xylosidase</fullName>
        <ecNumber evidence="11">3.2.1.37</ecNumber>
    </recommendedName>
</protein>
<evidence type="ECO:0000256" key="1">
    <source>
        <dbReference type="ARBA" id="ARBA00004851"/>
    </source>
</evidence>
<reference evidence="14" key="1">
    <citation type="submission" date="2019-07" db="EMBL/GenBank/DDBJ databases">
        <title>Hyphodiscus hymeniophilus genome sequencing and assembly.</title>
        <authorList>
            <person name="Kramer G."/>
            <person name="Nodwell J."/>
        </authorList>
    </citation>
    <scope>NUCLEOTIDE SEQUENCE</scope>
    <source>
        <strain evidence="14">ATCC 34498</strain>
    </source>
</reference>
<dbReference type="GO" id="GO:0009044">
    <property type="term" value="F:xylan 1,4-beta-xylosidase activity"/>
    <property type="evidence" value="ECO:0007669"/>
    <property type="project" value="UniProtKB-EC"/>
</dbReference>
<dbReference type="InterPro" id="IPR044993">
    <property type="entry name" value="BXL"/>
</dbReference>
<dbReference type="PROSITE" id="PS51212">
    <property type="entry name" value="WSC"/>
    <property type="match status" value="1"/>
</dbReference>
<evidence type="ECO:0000256" key="8">
    <source>
        <dbReference type="ARBA" id="ARBA00023295"/>
    </source>
</evidence>
<dbReference type="InterPro" id="IPR002772">
    <property type="entry name" value="Glyco_hydro_3_C"/>
</dbReference>
<evidence type="ECO:0000256" key="5">
    <source>
        <dbReference type="ARBA" id="ARBA00022801"/>
    </source>
</evidence>
<dbReference type="Proteomes" id="UP000785200">
    <property type="component" value="Unassembled WGS sequence"/>
</dbReference>
<dbReference type="GO" id="GO:0031222">
    <property type="term" value="P:arabinan catabolic process"/>
    <property type="evidence" value="ECO:0007669"/>
    <property type="project" value="TreeGrafter"/>
</dbReference>
<keyword evidence="3" id="KW-0858">Xylan degradation</keyword>
<dbReference type="OrthoDB" id="47059at2759"/>
<feature type="signal peptide" evidence="12">
    <location>
        <begin position="1"/>
        <end position="20"/>
    </location>
</feature>
<proteinExistence type="inferred from homology"/>
<dbReference type="EMBL" id="VNKQ01000001">
    <property type="protein sequence ID" value="KAG0653115.1"/>
    <property type="molecule type" value="Genomic_DNA"/>
</dbReference>
<dbReference type="InterPro" id="IPR017853">
    <property type="entry name" value="GH"/>
</dbReference>
<dbReference type="InterPro" id="IPR001764">
    <property type="entry name" value="Glyco_hydro_3_N"/>
</dbReference>